<evidence type="ECO:0000256" key="1">
    <source>
        <dbReference type="SAM" id="MobiDB-lite"/>
    </source>
</evidence>
<comment type="caution">
    <text evidence="2">The sequence shown here is derived from an EMBL/GenBank/DDBJ whole genome shotgun (WGS) entry which is preliminary data.</text>
</comment>
<sequence>MEQRRNEGAGETGYPRENPPTSGIVRHVSHLQNSAVTRPGIDPGSRCKGFFESVELKYRISGHSFMDCDRDFGIIEKRRKVPKPMVPKELDDIVKSARVYTPFQAIPMVTDDFIDFALLASHYINTQNLGISKTSHMKVTKKRPCIVKITNTFAFEQPSWTETNVLMDGISSYSLPAVNELPHVNFTCGIGKEARKYLLAVLPYLKEEKGQFYKGLLPENQYNSIMKEHVENS</sequence>
<proteinExistence type="predicted"/>
<organism evidence="2 3">
    <name type="scientific">Dryococelus australis</name>
    <dbReference type="NCBI Taxonomy" id="614101"/>
    <lineage>
        <taxon>Eukaryota</taxon>
        <taxon>Metazoa</taxon>
        <taxon>Ecdysozoa</taxon>
        <taxon>Arthropoda</taxon>
        <taxon>Hexapoda</taxon>
        <taxon>Insecta</taxon>
        <taxon>Pterygota</taxon>
        <taxon>Neoptera</taxon>
        <taxon>Polyneoptera</taxon>
        <taxon>Phasmatodea</taxon>
        <taxon>Verophasmatodea</taxon>
        <taxon>Anareolatae</taxon>
        <taxon>Phasmatidae</taxon>
        <taxon>Eurycanthinae</taxon>
        <taxon>Dryococelus</taxon>
    </lineage>
</organism>
<evidence type="ECO:0000313" key="3">
    <source>
        <dbReference type="Proteomes" id="UP001159363"/>
    </source>
</evidence>
<name>A0ABQ9GH66_9NEOP</name>
<keyword evidence="3" id="KW-1185">Reference proteome</keyword>
<protein>
    <submittedName>
        <fullName evidence="2">Uncharacterized protein</fullName>
    </submittedName>
</protein>
<evidence type="ECO:0000313" key="2">
    <source>
        <dbReference type="EMBL" id="KAJ8871355.1"/>
    </source>
</evidence>
<gene>
    <name evidence="2" type="ORF">PR048_027672</name>
</gene>
<reference evidence="2 3" key="1">
    <citation type="submission" date="2023-02" db="EMBL/GenBank/DDBJ databases">
        <title>LHISI_Scaffold_Assembly.</title>
        <authorList>
            <person name="Stuart O.P."/>
            <person name="Cleave R."/>
            <person name="Magrath M.J.L."/>
            <person name="Mikheyev A.S."/>
        </authorList>
    </citation>
    <scope>NUCLEOTIDE SEQUENCE [LARGE SCALE GENOMIC DNA]</scope>
    <source>
        <strain evidence="2">Daus_M_001</strain>
        <tissue evidence="2">Leg muscle</tissue>
    </source>
</reference>
<accession>A0ABQ9GH66</accession>
<dbReference type="Proteomes" id="UP001159363">
    <property type="component" value="Chromosome 11"/>
</dbReference>
<dbReference type="EMBL" id="JARBHB010000012">
    <property type="protein sequence ID" value="KAJ8871355.1"/>
    <property type="molecule type" value="Genomic_DNA"/>
</dbReference>
<feature type="region of interest" description="Disordered" evidence="1">
    <location>
        <begin position="1"/>
        <end position="22"/>
    </location>
</feature>